<reference evidence="1" key="1">
    <citation type="journal article" date="2021" name="New Phytol.">
        <title>Evolutionary innovations through gain and loss of genes in the ectomycorrhizal Boletales.</title>
        <authorList>
            <person name="Wu G."/>
            <person name="Miyauchi S."/>
            <person name="Morin E."/>
            <person name="Kuo A."/>
            <person name="Drula E."/>
            <person name="Varga T."/>
            <person name="Kohler A."/>
            <person name="Feng B."/>
            <person name="Cao Y."/>
            <person name="Lipzen A."/>
            <person name="Daum C."/>
            <person name="Hundley H."/>
            <person name="Pangilinan J."/>
            <person name="Johnson J."/>
            <person name="Barry K."/>
            <person name="LaButti K."/>
            <person name="Ng V."/>
            <person name="Ahrendt S."/>
            <person name="Min B."/>
            <person name="Choi I.G."/>
            <person name="Park H."/>
            <person name="Plett J.M."/>
            <person name="Magnuson J."/>
            <person name="Spatafora J.W."/>
            <person name="Nagy L.G."/>
            <person name="Henrissat B."/>
            <person name="Grigoriev I.V."/>
            <person name="Yang Z.L."/>
            <person name="Xu J."/>
            <person name="Martin F.M."/>
        </authorList>
    </citation>
    <scope>NUCLEOTIDE SEQUENCE</scope>
    <source>
        <strain evidence="1">ATCC 28755</strain>
    </source>
</reference>
<comment type="caution">
    <text evidence="1">The sequence shown here is derived from an EMBL/GenBank/DDBJ whole genome shotgun (WGS) entry which is preliminary data.</text>
</comment>
<evidence type="ECO:0000313" key="1">
    <source>
        <dbReference type="EMBL" id="KAH7915823.1"/>
    </source>
</evidence>
<accession>A0ACB8AST0</accession>
<protein>
    <submittedName>
        <fullName evidence="1">Uncharacterized protein</fullName>
    </submittedName>
</protein>
<keyword evidence="2" id="KW-1185">Reference proteome</keyword>
<evidence type="ECO:0000313" key="2">
    <source>
        <dbReference type="Proteomes" id="UP000790377"/>
    </source>
</evidence>
<proteinExistence type="predicted"/>
<name>A0ACB8AST0_9AGAM</name>
<gene>
    <name evidence="1" type="ORF">BJ138DRAFT_879007</name>
</gene>
<organism evidence="1 2">
    <name type="scientific">Hygrophoropsis aurantiaca</name>
    <dbReference type="NCBI Taxonomy" id="72124"/>
    <lineage>
        <taxon>Eukaryota</taxon>
        <taxon>Fungi</taxon>
        <taxon>Dikarya</taxon>
        <taxon>Basidiomycota</taxon>
        <taxon>Agaricomycotina</taxon>
        <taxon>Agaricomycetes</taxon>
        <taxon>Agaricomycetidae</taxon>
        <taxon>Boletales</taxon>
        <taxon>Coniophorineae</taxon>
        <taxon>Hygrophoropsidaceae</taxon>
        <taxon>Hygrophoropsis</taxon>
    </lineage>
</organism>
<dbReference type="EMBL" id="MU267596">
    <property type="protein sequence ID" value="KAH7915823.1"/>
    <property type="molecule type" value="Genomic_DNA"/>
</dbReference>
<dbReference type="Proteomes" id="UP000790377">
    <property type="component" value="Unassembled WGS sequence"/>
</dbReference>
<sequence length="255" mass="28743">MYGRSRSDLALILPSQSPDRRNSLPSFDKTDEDPSETPTNLSLRRQHRRSLAQALIIPHSARTARGLELHRREFASSSEVHVHEGVECPSSTSVLRLAFLDPKSISSFDGSAQFKMRTIHLTAHLHGLHVNFDSSYFSITILLPSRAAASINGHQKSRTTPVAFGCCYRCGPTLASKSNVMRGRDKRFRCWSWLWEQACTCCSVVDSIWLVYHISGIKDTSLESVAGLNSMYQCSHRKQTVRLNHARRHIHTART</sequence>